<evidence type="ECO:0000256" key="6">
    <source>
        <dbReference type="ARBA" id="ARBA00023242"/>
    </source>
</evidence>
<gene>
    <name evidence="9" type="ORF">LTR09_003933</name>
</gene>
<keyword evidence="10" id="KW-1185">Reference proteome</keyword>
<evidence type="ECO:0000256" key="4">
    <source>
        <dbReference type="ARBA" id="ARBA00023125"/>
    </source>
</evidence>
<feature type="region of interest" description="Disordered" evidence="7">
    <location>
        <begin position="326"/>
        <end position="357"/>
    </location>
</feature>
<evidence type="ECO:0000256" key="2">
    <source>
        <dbReference type="ARBA" id="ARBA00022833"/>
    </source>
</evidence>
<name>A0AAJ0GE13_9PEZI</name>
<feature type="domain" description="Xylanolytic transcriptional activator regulatory" evidence="8">
    <location>
        <begin position="14"/>
        <end position="88"/>
    </location>
</feature>
<keyword evidence="5" id="KW-0804">Transcription</keyword>
<evidence type="ECO:0000256" key="7">
    <source>
        <dbReference type="SAM" id="MobiDB-lite"/>
    </source>
</evidence>
<dbReference type="InterPro" id="IPR007219">
    <property type="entry name" value="XnlR_reg_dom"/>
</dbReference>
<evidence type="ECO:0000313" key="10">
    <source>
        <dbReference type="Proteomes" id="UP001271007"/>
    </source>
</evidence>
<dbReference type="GO" id="GO:0003677">
    <property type="term" value="F:DNA binding"/>
    <property type="evidence" value="ECO:0007669"/>
    <property type="project" value="UniProtKB-KW"/>
</dbReference>
<proteinExistence type="predicted"/>
<keyword evidence="2" id="KW-0862">Zinc</keyword>
<evidence type="ECO:0000256" key="3">
    <source>
        <dbReference type="ARBA" id="ARBA00023015"/>
    </source>
</evidence>
<dbReference type="SMART" id="SM00906">
    <property type="entry name" value="Fungal_trans"/>
    <property type="match status" value="1"/>
</dbReference>
<dbReference type="PANTHER" id="PTHR31313:SF4">
    <property type="entry name" value="CONIDIAL DEVELOPMENT PROTEIN FLUFFY"/>
    <property type="match status" value="1"/>
</dbReference>
<dbReference type="PANTHER" id="PTHR31313">
    <property type="entry name" value="TY1 ENHANCER ACTIVATOR"/>
    <property type="match status" value="1"/>
</dbReference>
<dbReference type="Proteomes" id="UP001271007">
    <property type="component" value="Unassembled WGS sequence"/>
</dbReference>
<protein>
    <recommendedName>
        <fullName evidence="8">Xylanolytic transcriptional activator regulatory domain-containing protein</fullName>
    </recommendedName>
</protein>
<keyword evidence="6" id="KW-0539">Nucleus</keyword>
<keyword evidence="1" id="KW-0479">Metal-binding</keyword>
<dbReference type="AlphaFoldDB" id="A0AAJ0GE13"/>
<dbReference type="GO" id="GO:0008270">
    <property type="term" value="F:zinc ion binding"/>
    <property type="evidence" value="ECO:0007669"/>
    <property type="project" value="InterPro"/>
</dbReference>
<dbReference type="CDD" id="cd12148">
    <property type="entry name" value="fungal_TF_MHR"/>
    <property type="match status" value="1"/>
</dbReference>
<evidence type="ECO:0000256" key="5">
    <source>
        <dbReference type="ARBA" id="ARBA00023163"/>
    </source>
</evidence>
<keyword evidence="4" id="KW-0238">DNA-binding</keyword>
<dbReference type="Pfam" id="PF04082">
    <property type="entry name" value="Fungal_trans"/>
    <property type="match status" value="1"/>
</dbReference>
<organism evidence="9 10">
    <name type="scientific">Extremus antarcticus</name>
    <dbReference type="NCBI Taxonomy" id="702011"/>
    <lineage>
        <taxon>Eukaryota</taxon>
        <taxon>Fungi</taxon>
        <taxon>Dikarya</taxon>
        <taxon>Ascomycota</taxon>
        <taxon>Pezizomycotina</taxon>
        <taxon>Dothideomycetes</taxon>
        <taxon>Dothideomycetidae</taxon>
        <taxon>Mycosphaerellales</taxon>
        <taxon>Extremaceae</taxon>
        <taxon>Extremus</taxon>
    </lineage>
</organism>
<keyword evidence="3" id="KW-0805">Transcription regulation</keyword>
<dbReference type="EMBL" id="JAWDJX010000009">
    <property type="protein sequence ID" value="KAK3055379.1"/>
    <property type="molecule type" value="Genomic_DNA"/>
</dbReference>
<evidence type="ECO:0000259" key="8">
    <source>
        <dbReference type="SMART" id="SM00906"/>
    </source>
</evidence>
<sequence>MGLRETSQGRESNGYQYVGRCVRTALELGLHLSVVGSGLGSSEIEVRKVTFWGVFNLETICSVGFGRLSQLPRAAADISRPPASDRTESQMWRPYEDNKFSASTGAEQPLQPMAFTEQLSKLSELANDMVNTFYAPRERFKSRRLAYTYTQYQEWYRELPSAFRLENTSLSHVIVLHMYYYACVLQSSLSRPYVKLDLSGANLYPRDTCTFCANEISSLMTALRAMYGLRRVCLAATSLLLSASTIHLLNLPSEPAASHLSQGLYDLQAMSMNHRFAGRCVDIIRSLATKWHISLPEAAASLPPLRQINPRKGLSPVTSTFWGASIRRDDSGRSSGSSSGQQESPFPPPPSYGQQHVTSVPIANDLTAQLDSNEMQNFCWTPFPGQQMPVPLQQVLPSMAMDISGMDGISTQWDMFHGAGHLRQHSGPGQVDVSAPFQAWNWQ</sequence>
<accession>A0AAJ0GE13</accession>
<reference evidence="9" key="1">
    <citation type="submission" date="2023-04" db="EMBL/GenBank/DDBJ databases">
        <title>Black Yeasts Isolated from many extreme environments.</title>
        <authorList>
            <person name="Coleine C."/>
            <person name="Stajich J.E."/>
            <person name="Selbmann L."/>
        </authorList>
    </citation>
    <scope>NUCLEOTIDE SEQUENCE</scope>
    <source>
        <strain evidence="9">CCFEE 5312</strain>
    </source>
</reference>
<feature type="compositionally biased region" description="Low complexity" evidence="7">
    <location>
        <begin position="333"/>
        <end position="344"/>
    </location>
</feature>
<evidence type="ECO:0000256" key="1">
    <source>
        <dbReference type="ARBA" id="ARBA00022723"/>
    </source>
</evidence>
<comment type="caution">
    <text evidence="9">The sequence shown here is derived from an EMBL/GenBank/DDBJ whole genome shotgun (WGS) entry which is preliminary data.</text>
</comment>
<dbReference type="GO" id="GO:0006351">
    <property type="term" value="P:DNA-templated transcription"/>
    <property type="evidence" value="ECO:0007669"/>
    <property type="project" value="InterPro"/>
</dbReference>
<dbReference type="InterPro" id="IPR051615">
    <property type="entry name" value="Transcr_Regulatory_Elem"/>
</dbReference>
<evidence type="ECO:0000313" key="9">
    <source>
        <dbReference type="EMBL" id="KAK3055379.1"/>
    </source>
</evidence>